<feature type="transmembrane region" description="Helical" evidence="1">
    <location>
        <begin position="42"/>
        <end position="64"/>
    </location>
</feature>
<feature type="transmembrane region" description="Helical" evidence="1">
    <location>
        <begin position="101"/>
        <end position="121"/>
    </location>
</feature>
<name>A0A432WQT4_9GAMM</name>
<proteinExistence type="predicted"/>
<accession>A0A432WQT4</accession>
<feature type="transmembrane region" description="Helical" evidence="1">
    <location>
        <begin position="18"/>
        <end position="36"/>
    </location>
</feature>
<evidence type="ECO:0000256" key="1">
    <source>
        <dbReference type="SAM" id="Phobius"/>
    </source>
</evidence>
<dbReference type="InterPro" id="IPR016870">
    <property type="entry name" value="UCP028137"/>
</dbReference>
<feature type="transmembrane region" description="Helical" evidence="1">
    <location>
        <begin position="153"/>
        <end position="176"/>
    </location>
</feature>
<dbReference type="NCBIfam" id="NF041646">
    <property type="entry name" value="VC0807_fam"/>
    <property type="match status" value="1"/>
</dbReference>
<evidence type="ECO:0000313" key="2">
    <source>
        <dbReference type="EMBL" id="RUO36089.1"/>
    </source>
</evidence>
<keyword evidence="3" id="KW-1185">Reference proteome</keyword>
<dbReference type="OrthoDB" id="188353at2"/>
<keyword evidence="1" id="KW-0812">Transmembrane</keyword>
<comment type="caution">
    <text evidence="2">The sequence shown here is derived from an EMBL/GenBank/DDBJ whole genome shotgun (WGS) entry which is preliminary data.</text>
</comment>
<feature type="transmembrane region" description="Helical" evidence="1">
    <location>
        <begin position="196"/>
        <end position="221"/>
    </location>
</feature>
<dbReference type="Proteomes" id="UP000286934">
    <property type="component" value="Unassembled WGS sequence"/>
</dbReference>
<gene>
    <name evidence="2" type="ORF">CWE13_09430</name>
</gene>
<dbReference type="AlphaFoldDB" id="A0A432WQT4"/>
<dbReference type="EMBL" id="PIPP01000004">
    <property type="protein sequence ID" value="RUO36089.1"/>
    <property type="molecule type" value="Genomic_DNA"/>
</dbReference>
<sequence>MQEYRNHSSNKAAKEPGLMVNMLFNIFLPVIILMQLSNDARLGAAAALALALAFPFGFGCWELYRRRKINGFSILGLVSVLLTGGIGLLELDPAYIAIKEAAVPAIIGIVVFGSRFTRFPVVEKILLNRKVLDLDKLYAVLAKRGKTQEFQRTLNYGGNAVASAFFLSAVLNYMLARMIVVSPAGTEAFNNEIARMTALSFPVIVLPTMIILMGAIVYIFIRIGKLTGESVENFLQAQD</sequence>
<organism evidence="2 3">
    <name type="scientific">Aliidiomarina shirensis</name>
    <dbReference type="NCBI Taxonomy" id="1048642"/>
    <lineage>
        <taxon>Bacteria</taxon>
        <taxon>Pseudomonadati</taxon>
        <taxon>Pseudomonadota</taxon>
        <taxon>Gammaproteobacteria</taxon>
        <taxon>Alteromonadales</taxon>
        <taxon>Idiomarinaceae</taxon>
        <taxon>Aliidiomarina</taxon>
    </lineage>
</organism>
<keyword evidence="1" id="KW-1133">Transmembrane helix</keyword>
<feature type="transmembrane region" description="Helical" evidence="1">
    <location>
        <begin position="71"/>
        <end position="89"/>
    </location>
</feature>
<keyword evidence="1" id="KW-0472">Membrane</keyword>
<dbReference type="RefSeq" id="WP_126808065.1">
    <property type="nucleotide sequence ID" value="NZ_PIPP01000004.1"/>
</dbReference>
<dbReference type="PIRSF" id="PIRSF028137">
    <property type="entry name" value="UCP028137"/>
    <property type="match status" value="1"/>
</dbReference>
<reference evidence="3" key="1">
    <citation type="journal article" date="2018" name="Front. Microbiol.">
        <title>Genome-Based Analysis Reveals the Taxonomy and Diversity of the Family Idiomarinaceae.</title>
        <authorList>
            <person name="Liu Y."/>
            <person name="Lai Q."/>
            <person name="Shao Z."/>
        </authorList>
    </citation>
    <scope>NUCLEOTIDE SEQUENCE [LARGE SCALE GENOMIC DNA]</scope>
    <source>
        <strain evidence="3">AIS</strain>
    </source>
</reference>
<evidence type="ECO:0000313" key="3">
    <source>
        <dbReference type="Proteomes" id="UP000286934"/>
    </source>
</evidence>
<protein>
    <submittedName>
        <fullName evidence="2">MFS transporter</fullName>
    </submittedName>
</protein>